<dbReference type="Proteomes" id="UP000473531">
    <property type="component" value="Unassembled WGS sequence"/>
</dbReference>
<feature type="domain" description="PAS" evidence="16">
    <location>
        <begin position="129"/>
        <end position="199"/>
    </location>
</feature>
<dbReference type="InterPro" id="IPR001610">
    <property type="entry name" value="PAC"/>
</dbReference>
<dbReference type="CDD" id="cd00130">
    <property type="entry name" value="PAS"/>
    <property type="match status" value="2"/>
</dbReference>
<keyword evidence="4" id="KW-0597">Phosphoprotein</keyword>
<dbReference type="SMART" id="SM00091">
    <property type="entry name" value="PAS"/>
    <property type="match status" value="2"/>
</dbReference>
<dbReference type="InterPro" id="IPR035965">
    <property type="entry name" value="PAS-like_dom_sf"/>
</dbReference>
<keyword evidence="3" id="KW-0600">Photoreceptor protein</keyword>
<dbReference type="EC" id="2.7.13.3" evidence="2"/>
<name>A0A6L7GEZ8_9SPHN</name>
<dbReference type="SMART" id="SM00911">
    <property type="entry name" value="HWE_HK"/>
    <property type="match status" value="1"/>
</dbReference>
<keyword evidence="15" id="KW-0675">Receptor</keyword>
<dbReference type="Gene3D" id="3.30.565.10">
    <property type="entry name" value="Histidine kinase-like ATPase, C-terminal domain"/>
    <property type="match status" value="1"/>
</dbReference>
<evidence type="ECO:0000256" key="15">
    <source>
        <dbReference type="ARBA" id="ARBA00023170"/>
    </source>
</evidence>
<evidence type="ECO:0000256" key="12">
    <source>
        <dbReference type="ARBA" id="ARBA00022840"/>
    </source>
</evidence>
<keyword evidence="6" id="KW-0285">Flavoprotein</keyword>
<dbReference type="InterPro" id="IPR000700">
    <property type="entry name" value="PAS-assoc_C"/>
</dbReference>
<dbReference type="SUPFAM" id="SSF55785">
    <property type="entry name" value="PYP-like sensor domain (PAS domain)"/>
    <property type="match status" value="2"/>
</dbReference>
<feature type="domain" description="PAS" evidence="16">
    <location>
        <begin position="3"/>
        <end position="73"/>
    </location>
</feature>
<gene>
    <name evidence="18" type="ORF">GRI44_06900</name>
</gene>
<dbReference type="GO" id="GO:0009881">
    <property type="term" value="F:photoreceptor activity"/>
    <property type="evidence" value="ECO:0007669"/>
    <property type="project" value="UniProtKB-KW"/>
</dbReference>
<evidence type="ECO:0000256" key="1">
    <source>
        <dbReference type="ARBA" id="ARBA00000085"/>
    </source>
</evidence>
<evidence type="ECO:0000256" key="6">
    <source>
        <dbReference type="ARBA" id="ARBA00022630"/>
    </source>
</evidence>
<dbReference type="Pfam" id="PF08447">
    <property type="entry name" value="PAS_3"/>
    <property type="match status" value="1"/>
</dbReference>
<keyword evidence="12" id="KW-0067">ATP-binding</keyword>
<evidence type="ECO:0000313" key="18">
    <source>
        <dbReference type="EMBL" id="MXP14477.1"/>
    </source>
</evidence>
<dbReference type="InterPro" id="IPR011102">
    <property type="entry name" value="Sig_transdc_His_kinase_HWE"/>
</dbReference>
<feature type="domain" description="PAC" evidence="17">
    <location>
        <begin position="74"/>
        <end position="128"/>
    </location>
</feature>
<dbReference type="InterPro" id="IPR036890">
    <property type="entry name" value="HATPase_C_sf"/>
</dbReference>
<comment type="caution">
    <text evidence="18">The sequence shown here is derived from an EMBL/GenBank/DDBJ whole genome shotgun (WGS) entry which is preliminary data.</text>
</comment>
<dbReference type="GO" id="GO:0004673">
    <property type="term" value="F:protein histidine kinase activity"/>
    <property type="evidence" value="ECO:0007669"/>
    <property type="project" value="UniProtKB-EC"/>
</dbReference>
<dbReference type="Pfam" id="PF07536">
    <property type="entry name" value="HWE_HK"/>
    <property type="match status" value="1"/>
</dbReference>
<dbReference type="FunFam" id="3.30.450.20:FF:000099">
    <property type="entry name" value="Sensory box sensor histidine kinase"/>
    <property type="match status" value="1"/>
</dbReference>
<evidence type="ECO:0000256" key="2">
    <source>
        <dbReference type="ARBA" id="ARBA00012438"/>
    </source>
</evidence>
<dbReference type="InterPro" id="IPR000014">
    <property type="entry name" value="PAS"/>
</dbReference>
<keyword evidence="14" id="KW-0843">Virulence</keyword>
<dbReference type="GO" id="GO:0006355">
    <property type="term" value="P:regulation of DNA-templated transcription"/>
    <property type="evidence" value="ECO:0007669"/>
    <property type="project" value="InterPro"/>
</dbReference>
<reference evidence="18 19" key="1">
    <citation type="submission" date="2019-12" db="EMBL/GenBank/DDBJ databases">
        <title>Genomic-based taxomic classification of the family Erythrobacteraceae.</title>
        <authorList>
            <person name="Xu L."/>
        </authorList>
    </citation>
    <scope>NUCLEOTIDE SEQUENCE [LARGE SCALE GENOMIC DNA]</scope>
    <source>
        <strain evidence="18 19">KCTC 52259</strain>
    </source>
</reference>
<dbReference type="SMART" id="SM00086">
    <property type="entry name" value="PAC"/>
    <property type="match status" value="2"/>
</dbReference>
<evidence type="ECO:0000256" key="13">
    <source>
        <dbReference type="ARBA" id="ARBA00022991"/>
    </source>
</evidence>
<evidence type="ECO:0000259" key="16">
    <source>
        <dbReference type="PROSITE" id="PS50112"/>
    </source>
</evidence>
<dbReference type="EMBL" id="WTYU01000001">
    <property type="protein sequence ID" value="MXP14477.1"/>
    <property type="molecule type" value="Genomic_DNA"/>
</dbReference>
<keyword evidence="7" id="KW-0288">FMN</keyword>
<evidence type="ECO:0000256" key="8">
    <source>
        <dbReference type="ARBA" id="ARBA00022679"/>
    </source>
</evidence>
<protein>
    <recommendedName>
        <fullName evidence="2">histidine kinase</fullName>
        <ecNumber evidence="2">2.7.13.3</ecNumber>
    </recommendedName>
</protein>
<keyword evidence="9" id="KW-0677">Repeat</keyword>
<dbReference type="RefSeq" id="WP_160600630.1">
    <property type="nucleotide sequence ID" value="NZ_WTYU01000001.1"/>
</dbReference>
<evidence type="ECO:0000256" key="3">
    <source>
        <dbReference type="ARBA" id="ARBA00022543"/>
    </source>
</evidence>
<keyword evidence="10" id="KW-0547">Nucleotide-binding</keyword>
<organism evidence="18 19">
    <name type="scientific">Allopontixanthobacter confluentis</name>
    <dbReference type="NCBI Taxonomy" id="1849021"/>
    <lineage>
        <taxon>Bacteria</taxon>
        <taxon>Pseudomonadati</taxon>
        <taxon>Pseudomonadota</taxon>
        <taxon>Alphaproteobacteria</taxon>
        <taxon>Sphingomonadales</taxon>
        <taxon>Erythrobacteraceae</taxon>
        <taxon>Allopontixanthobacter</taxon>
    </lineage>
</organism>
<dbReference type="NCBIfam" id="TIGR00229">
    <property type="entry name" value="sensory_box"/>
    <property type="match status" value="2"/>
</dbReference>
<dbReference type="InterPro" id="IPR013655">
    <property type="entry name" value="PAS_fold_3"/>
</dbReference>
<evidence type="ECO:0000313" key="19">
    <source>
        <dbReference type="Proteomes" id="UP000473531"/>
    </source>
</evidence>
<sequence length="447" mass="50283">MQSEFHYASIIENSQDAIISKDLGGHILTWNAAAERIFGWTADEMIGESISRLLPPGREDEEEHILGRIAAGEQVGQFYTERVHKEGRHVPIAVSISPILDFSGNVIGASKIARDVSDVLADKANLQETQARFRLLADNISQLTWIARADGHIFWYNKRWHDYTGASHEEMDGWGWQKVHHPDHIDRVLAHFSASIDAGVEWEDIFPLRRADGAYRWFLSRAKPIRDSHGKVILWFGSNTDVTAQREQEEQIRTLLQEVNHRSKNTLALIQAIARRSAPSDSSFVRSFEGRIAGLAVNQDILIKREWQSVPLDILIERQLEFLRQGEGQFQISGPDLTVKPTSIEMLGLALHELGTNSLKYGALSIREGQVSINWSLRDDGQTFHLEWRERNGPAVTPPQRRGFGSVLIEDIPGRTAGAHVTHLFEESGVIWSFTCPIGAVLESTLA</sequence>
<evidence type="ECO:0000256" key="7">
    <source>
        <dbReference type="ARBA" id="ARBA00022643"/>
    </source>
</evidence>
<evidence type="ECO:0000256" key="11">
    <source>
        <dbReference type="ARBA" id="ARBA00022777"/>
    </source>
</evidence>
<dbReference type="InterPro" id="IPR013767">
    <property type="entry name" value="PAS_fold"/>
</dbReference>
<dbReference type="PANTHER" id="PTHR41523">
    <property type="entry name" value="TWO-COMPONENT SYSTEM SENSOR PROTEIN"/>
    <property type="match status" value="1"/>
</dbReference>
<dbReference type="Pfam" id="PF00989">
    <property type="entry name" value="PAS"/>
    <property type="match status" value="1"/>
</dbReference>
<keyword evidence="11" id="KW-0418">Kinase</keyword>
<comment type="catalytic activity">
    <reaction evidence="1">
        <text>ATP + protein L-histidine = ADP + protein N-phospho-L-histidine.</text>
        <dbReference type="EC" id="2.7.13.3"/>
    </reaction>
</comment>
<dbReference type="PANTHER" id="PTHR41523:SF7">
    <property type="entry name" value="HISTIDINE KINASE"/>
    <property type="match status" value="1"/>
</dbReference>
<keyword evidence="19" id="KW-1185">Reference proteome</keyword>
<dbReference type="PROSITE" id="PS50113">
    <property type="entry name" value="PAC"/>
    <property type="match status" value="2"/>
</dbReference>
<dbReference type="AlphaFoldDB" id="A0A6L7GEZ8"/>
<evidence type="ECO:0000256" key="9">
    <source>
        <dbReference type="ARBA" id="ARBA00022737"/>
    </source>
</evidence>
<dbReference type="GO" id="GO:0005524">
    <property type="term" value="F:ATP binding"/>
    <property type="evidence" value="ECO:0007669"/>
    <property type="project" value="UniProtKB-KW"/>
</dbReference>
<keyword evidence="8" id="KW-0808">Transferase</keyword>
<keyword evidence="13" id="KW-0157">Chromophore</keyword>
<dbReference type="Gene3D" id="3.30.450.20">
    <property type="entry name" value="PAS domain"/>
    <property type="match status" value="2"/>
</dbReference>
<evidence type="ECO:0000256" key="14">
    <source>
        <dbReference type="ARBA" id="ARBA00023026"/>
    </source>
</evidence>
<feature type="domain" description="PAC" evidence="17">
    <location>
        <begin position="202"/>
        <end position="254"/>
    </location>
</feature>
<dbReference type="PROSITE" id="PS50112">
    <property type="entry name" value="PAS"/>
    <property type="match status" value="2"/>
</dbReference>
<evidence type="ECO:0000256" key="4">
    <source>
        <dbReference type="ARBA" id="ARBA00022553"/>
    </source>
</evidence>
<keyword evidence="5" id="KW-0716">Sensory transduction</keyword>
<proteinExistence type="predicted"/>
<evidence type="ECO:0000256" key="10">
    <source>
        <dbReference type="ARBA" id="ARBA00022741"/>
    </source>
</evidence>
<dbReference type="OrthoDB" id="136506at2"/>
<evidence type="ECO:0000256" key="5">
    <source>
        <dbReference type="ARBA" id="ARBA00022606"/>
    </source>
</evidence>
<accession>A0A6L7GEZ8</accession>
<evidence type="ECO:0000259" key="17">
    <source>
        <dbReference type="PROSITE" id="PS50113"/>
    </source>
</evidence>